<gene>
    <name evidence="2" type="ordered locus">LILAB_09580</name>
</gene>
<dbReference type="Proteomes" id="UP000000488">
    <property type="component" value="Chromosome"/>
</dbReference>
<dbReference type="KEGG" id="mfu:LILAB_09580"/>
<keyword evidence="1" id="KW-0732">Signal</keyword>
<dbReference type="HOGENOM" id="CLU_500400_0_0_7"/>
<sequence>MLRKPLLSLLLGASVLSAACSDEQKPDPAVLIIDRKSVDFGELEVGQASPEHLFTVRNASPSAVESVSVKVEGSGFTIAANTCERFLDAGMECEVRVRFSPRLAGLNEARLVVEGAPVADSAVLRGLGIGYVEVRSLPGAGARVVAEGDGWSCSEPCTVPVRNARVTLRAMPTGFPTWGGDCAVVAGGGCSLTIDGTKVVSLEKLESSLRWEMRRDAGPLSVAATTDGDILVLEAGQLLRFDGTGHLLWSVPVLDVRKMVLDGENTAYVMDASGRVTRYSRGGLALWTSSASSETRGWHDLAVSASGHAYVLLDRDSGENASRPKLIALSPQGTERWSLLFDEGELNFASTLAVSAQGEVYVSGSAFNRDAVTGGAVLEKSFFRKYSVEGALLWETQDSWSLFAVNAEGATSTFLPDYNEPTGGFTYWWIGANGNTQWSETIESGPGRVSLLTFTSLSTLLIGGNEYPSGGELGRGWFSALDVTARTPGPVTYVEDSVGMAGPVHIRGLARTPAGHVVVIGAAGLDYNEGYIWLFDARVLTGVP</sequence>
<dbReference type="EMBL" id="CP002830">
    <property type="protein sequence ID" value="AEI63827.1"/>
    <property type="molecule type" value="Genomic_DNA"/>
</dbReference>
<dbReference type="SUPFAM" id="SSF63829">
    <property type="entry name" value="Calcium-dependent phosphotriesterase"/>
    <property type="match status" value="1"/>
</dbReference>
<dbReference type="eggNOG" id="COG1520">
    <property type="taxonomic scope" value="Bacteria"/>
</dbReference>
<name>F8CJL2_MYXFH</name>
<evidence type="ECO:0000313" key="2">
    <source>
        <dbReference type="EMBL" id="AEI63827.1"/>
    </source>
</evidence>
<dbReference type="Gene3D" id="2.60.40.10">
    <property type="entry name" value="Immunoglobulins"/>
    <property type="match status" value="1"/>
</dbReference>
<evidence type="ECO:0000313" key="3">
    <source>
        <dbReference type="Proteomes" id="UP000000488"/>
    </source>
</evidence>
<reference evidence="2 3" key="1">
    <citation type="journal article" date="2011" name="J. Bacteriol.">
        <title>Genome sequence of the halotolerant marine bacterium Myxococcus fulvus HW-1.</title>
        <authorList>
            <person name="Li Z.F."/>
            <person name="Li X."/>
            <person name="Liu H."/>
            <person name="Liu X."/>
            <person name="Han K."/>
            <person name="Wu Z.H."/>
            <person name="Hu W."/>
            <person name="Li F.F."/>
            <person name="Li Y.Z."/>
        </authorList>
    </citation>
    <scope>NUCLEOTIDE SEQUENCE [LARGE SCALE GENOMIC DNA]</scope>
    <source>
        <strain evidence="3">ATCC BAA-855 / HW-1</strain>
    </source>
</reference>
<feature type="chain" id="PRO_5003374702" evidence="1">
    <location>
        <begin position="20"/>
        <end position="544"/>
    </location>
</feature>
<accession>F8CJL2</accession>
<keyword evidence="2" id="KW-0449">Lipoprotein</keyword>
<dbReference type="AlphaFoldDB" id="F8CJL2"/>
<dbReference type="InterPro" id="IPR011042">
    <property type="entry name" value="6-blade_b-propeller_TolB-like"/>
</dbReference>
<feature type="signal peptide" evidence="1">
    <location>
        <begin position="1"/>
        <end position="19"/>
    </location>
</feature>
<dbReference type="PROSITE" id="PS51257">
    <property type="entry name" value="PROKAR_LIPOPROTEIN"/>
    <property type="match status" value="1"/>
</dbReference>
<dbReference type="Gene3D" id="2.120.10.30">
    <property type="entry name" value="TolB, C-terminal domain"/>
    <property type="match status" value="1"/>
</dbReference>
<dbReference type="InterPro" id="IPR013783">
    <property type="entry name" value="Ig-like_fold"/>
</dbReference>
<organism evidence="2 3">
    <name type="scientific">Myxococcus fulvus (strain ATCC BAA-855 / HW-1)</name>
    <dbReference type="NCBI Taxonomy" id="483219"/>
    <lineage>
        <taxon>Bacteria</taxon>
        <taxon>Pseudomonadati</taxon>
        <taxon>Myxococcota</taxon>
        <taxon>Myxococcia</taxon>
        <taxon>Myxococcales</taxon>
        <taxon>Cystobacterineae</taxon>
        <taxon>Myxococcaceae</taxon>
        <taxon>Myxococcus</taxon>
    </lineage>
</organism>
<protein>
    <submittedName>
        <fullName evidence="2">Putative lipoprotein</fullName>
    </submittedName>
</protein>
<evidence type="ECO:0000256" key="1">
    <source>
        <dbReference type="SAM" id="SignalP"/>
    </source>
</evidence>
<proteinExistence type="predicted"/>
<dbReference type="STRING" id="483219.LILAB_09580"/>